<proteinExistence type="predicted"/>
<accession>A0A699VQM3</accession>
<protein>
    <recommendedName>
        <fullName evidence="3">Reverse transcriptase domain-containing protein</fullName>
    </recommendedName>
</protein>
<name>A0A699VQM3_TANCI</name>
<organism evidence="2">
    <name type="scientific">Tanacetum cinerariifolium</name>
    <name type="common">Dalmatian daisy</name>
    <name type="synonym">Chrysanthemum cinerariifolium</name>
    <dbReference type="NCBI Taxonomy" id="118510"/>
    <lineage>
        <taxon>Eukaryota</taxon>
        <taxon>Viridiplantae</taxon>
        <taxon>Streptophyta</taxon>
        <taxon>Embryophyta</taxon>
        <taxon>Tracheophyta</taxon>
        <taxon>Spermatophyta</taxon>
        <taxon>Magnoliopsida</taxon>
        <taxon>eudicotyledons</taxon>
        <taxon>Gunneridae</taxon>
        <taxon>Pentapetalae</taxon>
        <taxon>asterids</taxon>
        <taxon>campanulids</taxon>
        <taxon>Asterales</taxon>
        <taxon>Asteraceae</taxon>
        <taxon>Asteroideae</taxon>
        <taxon>Anthemideae</taxon>
        <taxon>Anthemidinae</taxon>
        <taxon>Tanacetum</taxon>
    </lineage>
</organism>
<comment type="caution">
    <text evidence="2">The sequence shown here is derived from an EMBL/GenBank/DDBJ whole genome shotgun (WGS) entry which is preliminary data.</text>
</comment>
<evidence type="ECO:0000256" key="1">
    <source>
        <dbReference type="SAM" id="MobiDB-lite"/>
    </source>
</evidence>
<sequence length="61" mass="6907">AHDPDFVPEPVYPEYIPLEDEHVLPAEEQPLPPIDSPTTESPGYVAESDPEEDPEYEDDEE</sequence>
<dbReference type="EMBL" id="BKCJ011492102">
    <property type="protein sequence ID" value="GFD37872.1"/>
    <property type="molecule type" value="Genomic_DNA"/>
</dbReference>
<feature type="compositionally biased region" description="Acidic residues" evidence="1">
    <location>
        <begin position="48"/>
        <end position="61"/>
    </location>
</feature>
<gene>
    <name evidence="2" type="ORF">Tci_909841</name>
</gene>
<feature type="non-terminal residue" evidence="2">
    <location>
        <position position="61"/>
    </location>
</feature>
<reference evidence="2" key="1">
    <citation type="journal article" date="2019" name="Sci. Rep.">
        <title>Draft genome of Tanacetum cinerariifolium, the natural source of mosquito coil.</title>
        <authorList>
            <person name="Yamashiro T."/>
            <person name="Shiraishi A."/>
            <person name="Satake H."/>
            <person name="Nakayama K."/>
        </authorList>
    </citation>
    <scope>NUCLEOTIDE SEQUENCE</scope>
</reference>
<dbReference type="AlphaFoldDB" id="A0A699VQM3"/>
<evidence type="ECO:0008006" key="3">
    <source>
        <dbReference type="Google" id="ProtNLM"/>
    </source>
</evidence>
<evidence type="ECO:0000313" key="2">
    <source>
        <dbReference type="EMBL" id="GFD37872.1"/>
    </source>
</evidence>
<feature type="non-terminal residue" evidence="2">
    <location>
        <position position="1"/>
    </location>
</feature>
<feature type="region of interest" description="Disordered" evidence="1">
    <location>
        <begin position="17"/>
        <end position="61"/>
    </location>
</feature>